<evidence type="ECO:0000259" key="2">
    <source>
        <dbReference type="Pfam" id="PF15609"/>
    </source>
</evidence>
<dbReference type="PIRSF" id="PIRSF020967">
    <property type="entry name" value="UCP020967"/>
    <property type="match status" value="1"/>
</dbReference>
<dbReference type="AlphaFoldDB" id="A0A3E0W4N2"/>
<dbReference type="Pfam" id="PF15609">
    <property type="entry name" value="PRTase_2"/>
    <property type="match status" value="1"/>
</dbReference>
<dbReference type="InterPro" id="IPR029057">
    <property type="entry name" value="PRTase-like"/>
</dbReference>
<dbReference type="RefSeq" id="WP_116410002.1">
    <property type="nucleotide sequence ID" value="NZ_NBXB01000006.1"/>
</dbReference>
<feature type="domain" description="TRSP" evidence="1">
    <location>
        <begin position="362"/>
        <end position="491"/>
    </location>
</feature>
<dbReference type="EMBL" id="NBXB01000006">
    <property type="protein sequence ID" value="RFA16951.1"/>
    <property type="molecule type" value="Genomic_DNA"/>
</dbReference>
<dbReference type="InterPro" id="IPR041688">
    <property type="entry name" value="PRTase_2"/>
</dbReference>
<dbReference type="InterPro" id="IPR000836">
    <property type="entry name" value="PRTase_dom"/>
</dbReference>
<evidence type="ECO:0000313" key="3">
    <source>
        <dbReference type="EMBL" id="RFA16951.1"/>
    </source>
</evidence>
<evidence type="ECO:0000259" key="1">
    <source>
        <dbReference type="Pfam" id="PF12500"/>
    </source>
</evidence>
<dbReference type="InterPro" id="IPR011214">
    <property type="entry name" value="UCP020967"/>
</dbReference>
<gene>
    <name evidence="3" type="ORF">B7R22_01190</name>
</gene>
<reference evidence="3 4" key="1">
    <citation type="submission" date="2017-04" db="EMBL/GenBank/DDBJ databases">
        <title>Comparative genome analysis of Subtercola boreus.</title>
        <authorList>
            <person name="Cho Y.-J."/>
            <person name="Cho A."/>
            <person name="Kim O.-S."/>
            <person name="Lee J.-I."/>
        </authorList>
    </citation>
    <scope>NUCLEOTIDE SEQUENCE [LARGE SCALE GENOMIC DNA]</scope>
    <source>
        <strain evidence="3 4">P27479</strain>
    </source>
</reference>
<dbReference type="SUPFAM" id="SSF53271">
    <property type="entry name" value="PRTase-like"/>
    <property type="match status" value="1"/>
</dbReference>
<comment type="caution">
    <text evidence="3">The sequence shown here is derived from an EMBL/GenBank/DDBJ whole genome shotgun (WGS) entry which is preliminary data.</text>
</comment>
<organism evidence="3 4">
    <name type="scientific">Subtercola boreus</name>
    <dbReference type="NCBI Taxonomy" id="120213"/>
    <lineage>
        <taxon>Bacteria</taxon>
        <taxon>Bacillati</taxon>
        <taxon>Actinomycetota</taxon>
        <taxon>Actinomycetes</taxon>
        <taxon>Micrococcales</taxon>
        <taxon>Microbacteriaceae</taxon>
        <taxon>Subtercola</taxon>
    </lineage>
</organism>
<evidence type="ECO:0008006" key="5">
    <source>
        <dbReference type="Google" id="ProtNLM"/>
    </source>
</evidence>
<evidence type="ECO:0000313" key="4">
    <source>
        <dbReference type="Proteomes" id="UP000256541"/>
    </source>
</evidence>
<feature type="domain" description="Orotate phosphoribosyltransferase-like" evidence="2">
    <location>
        <begin position="40"/>
        <end position="277"/>
    </location>
</feature>
<accession>A0A3E0W4N2</accession>
<proteinExistence type="predicted"/>
<dbReference type="Pfam" id="PF12500">
    <property type="entry name" value="TRSP"/>
    <property type="match status" value="1"/>
</dbReference>
<dbReference type="Gene3D" id="3.40.50.2020">
    <property type="match status" value="1"/>
</dbReference>
<dbReference type="InterPro" id="IPR022537">
    <property type="entry name" value="TRSP_dom"/>
</dbReference>
<protein>
    <recommendedName>
        <fullName evidence="5">Phosphoribosyltransferase domain-containing protein</fullName>
    </recommendedName>
</protein>
<dbReference type="CDD" id="cd06223">
    <property type="entry name" value="PRTases_typeI"/>
    <property type="match status" value="1"/>
</dbReference>
<dbReference type="OrthoDB" id="56827at2"/>
<name>A0A3E0W4N2_9MICO</name>
<sequence>MSGAGPGVAVASWTGGFAEREVGIRVRTDDRRSLVPVELLVGVALRRNPRRAQLLVSTVLAKHVPTAPGIVIVAAELLGLLVGGELDGRHPPAGLFERLARILQQTAAAAGAGGAAAGGAPDASLAEVAELRAEVAGLRSRHPEVVTVGYAETATGLGQLVASTIGSYYIHSTRHAPVGRAPFAGFEEEHSHATSHQLYPARSDWLRPGGTVVLVDDELSTGTTIVNTIRALHSVVPQSRWIVASLIDLRSEADRARFDILAQTLGTSIAVVALGSGSIDLPSDVLARAARALPPGPLAALPPAPALAPKGPKSLQTAPPSALCVPWAPESRVGGAGTQETERAAAAGALTLVEVEGGCAASARFGVDARPGDDDRAAARIVAALDPKLPDGSILVLGSEEHIALPLSVADQLSHSDPLRERSVRFSTTTRSPITPIDRPDYAIASAITFPSHDLTSDGFGPRFAYNLTRGGRRFDAIVFLPEPDADRDRILAADGVAEALRRVTDHVFVVLTAPTAPAARTHPEEPATP</sequence>
<dbReference type="Proteomes" id="UP000256541">
    <property type="component" value="Unassembled WGS sequence"/>
</dbReference>